<dbReference type="PROSITE" id="PS51671">
    <property type="entry name" value="ACT"/>
    <property type="match status" value="1"/>
</dbReference>
<dbReference type="Proteomes" id="UP001462640">
    <property type="component" value="Unassembled WGS sequence"/>
</dbReference>
<sequence>MDGPAWRARPHALAGQCIAHTEAWEGGAALDRHFGAPADRRALGSLDAVHAAVAQGDCDLGLVPLESSQEGMVNRSHDLLFAGGVKVVGELLHETGGGPAAPACVRFGLIAPPEHPADALDDRLMVAVVLTERTGSLADLLRPLARRDIAIGHWCARPARQDGWHYRFHFTLCAPADSEDVRQALQDAATQCRELRLLGRFRAARLGQPGRSAA</sequence>
<dbReference type="InterPro" id="IPR001086">
    <property type="entry name" value="Preph_deHydtase"/>
</dbReference>
<keyword evidence="3" id="KW-1185">Reference proteome</keyword>
<name>A0ABV0GFR4_9BURK</name>
<protein>
    <submittedName>
        <fullName evidence="2">Prephenate dehydratase domain-containing protein</fullName>
    </submittedName>
</protein>
<dbReference type="Gene3D" id="3.30.70.260">
    <property type="match status" value="1"/>
</dbReference>
<organism evidence="2 3">
    <name type="scientific">Roseateles flavus</name>
    <dbReference type="NCBI Taxonomy" id="3149041"/>
    <lineage>
        <taxon>Bacteria</taxon>
        <taxon>Pseudomonadati</taxon>
        <taxon>Pseudomonadota</taxon>
        <taxon>Betaproteobacteria</taxon>
        <taxon>Burkholderiales</taxon>
        <taxon>Sphaerotilaceae</taxon>
        <taxon>Roseateles</taxon>
    </lineage>
</organism>
<proteinExistence type="predicted"/>
<feature type="domain" description="ACT" evidence="1">
    <location>
        <begin position="125"/>
        <end position="200"/>
    </location>
</feature>
<dbReference type="Pfam" id="PF00800">
    <property type="entry name" value="PDT"/>
    <property type="match status" value="1"/>
</dbReference>
<dbReference type="SUPFAM" id="SSF53850">
    <property type="entry name" value="Periplasmic binding protein-like II"/>
    <property type="match status" value="1"/>
</dbReference>
<comment type="caution">
    <text evidence="2">The sequence shown here is derived from an EMBL/GenBank/DDBJ whole genome shotgun (WGS) entry which is preliminary data.</text>
</comment>
<accession>A0ABV0GFR4</accession>
<reference evidence="2 3" key="1">
    <citation type="submission" date="2024-05" db="EMBL/GenBank/DDBJ databases">
        <title>Roseateles sp. 2.12 16S ribosomal RNA gene Genome sequencing and assembly.</title>
        <authorList>
            <person name="Woo H."/>
        </authorList>
    </citation>
    <scope>NUCLEOTIDE SEQUENCE [LARGE SCALE GENOMIC DNA]</scope>
    <source>
        <strain evidence="2 3">2.12</strain>
    </source>
</reference>
<dbReference type="SUPFAM" id="SSF55021">
    <property type="entry name" value="ACT-like"/>
    <property type="match status" value="1"/>
</dbReference>
<dbReference type="InterPro" id="IPR045865">
    <property type="entry name" value="ACT-like_dom_sf"/>
</dbReference>
<dbReference type="Gene3D" id="3.40.190.10">
    <property type="entry name" value="Periplasmic binding protein-like II"/>
    <property type="match status" value="1"/>
</dbReference>
<evidence type="ECO:0000313" key="2">
    <source>
        <dbReference type="EMBL" id="MEO3713817.1"/>
    </source>
</evidence>
<gene>
    <name evidence="2" type="ORF">ABDJ40_13715</name>
</gene>
<evidence type="ECO:0000259" key="1">
    <source>
        <dbReference type="PROSITE" id="PS51671"/>
    </source>
</evidence>
<dbReference type="EMBL" id="JBDPZC010000006">
    <property type="protein sequence ID" value="MEO3713817.1"/>
    <property type="molecule type" value="Genomic_DNA"/>
</dbReference>
<dbReference type="InterPro" id="IPR002912">
    <property type="entry name" value="ACT_dom"/>
</dbReference>
<dbReference type="RefSeq" id="WP_347610579.1">
    <property type="nucleotide sequence ID" value="NZ_JBDPZC010000006.1"/>
</dbReference>
<evidence type="ECO:0000313" key="3">
    <source>
        <dbReference type="Proteomes" id="UP001462640"/>
    </source>
</evidence>